<dbReference type="PANTHER" id="PTHR38846:SF1">
    <property type="entry name" value="C3H1-TYPE DOMAIN-CONTAINING PROTEIN"/>
    <property type="match status" value="1"/>
</dbReference>
<gene>
    <name evidence="2" type="ORF">PT974_04505</name>
</gene>
<dbReference type="EMBL" id="JAVFKD010000004">
    <property type="protein sequence ID" value="KAK5996078.1"/>
    <property type="molecule type" value="Genomic_DNA"/>
</dbReference>
<evidence type="ECO:0000256" key="1">
    <source>
        <dbReference type="SAM" id="MobiDB-lite"/>
    </source>
</evidence>
<protein>
    <submittedName>
        <fullName evidence="2">Uncharacterized protein</fullName>
    </submittedName>
</protein>
<sequence length="291" mass="33392">MLPLGRSLVHRLGLKPLRFGGAIFIGRPAISVQWSSGNLVNAVRRATTSLIVLDVPSGTQKEGKQQKQEKKEQSSEVKTGKKRNRQEKKKTSNAKKQRENTPLDLFFLSFTTYKHDPSLPPAASFKRLYKHFHWKKEHEDQQNAWKRYQDALVEEVRYWYGVANDITACHALCRALGHISPPDDMKECIKASSRALLRGTHVNIVDLIHWASKGRNEDAPVRKFDSEEELANYTRSKMKIFPRQRTKNEEEQNLVLAHLLRRIQEYYWRRRGNEGEAGGNGMGALSDGDSK</sequence>
<organism evidence="2 3">
    <name type="scientific">Cladobotryum mycophilum</name>
    <dbReference type="NCBI Taxonomy" id="491253"/>
    <lineage>
        <taxon>Eukaryota</taxon>
        <taxon>Fungi</taxon>
        <taxon>Dikarya</taxon>
        <taxon>Ascomycota</taxon>
        <taxon>Pezizomycotina</taxon>
        <taxon>Sordariomycetes</taxon>
        <taxon>Hypocreomycetidae</taxon>
        <taxon>Hypocreales</taxon>
        <taxon>Hypocreaceae</taxon>
        <taxon>Cladobotryum</taxon>
    </lineage>
</organism>
<feature type="region of interest" description="Disordered" evidence="1">
    <location>
        <begin position="57"/>
        <end position="97"/>
    </location>
</feature>
<dbReference type="Proteomes" id="UP001338125">
    <property type="component" value="Unassembled WGS sequence"/>
</dbReference>
<evidence type="ECO:0000313" key="2">
    <source>
        <dbReference type="EMBL" id="KAK5996078.1"/>
    </source>
</evidence>
<accession>A0ABR0SVC4</accession>
<feature type="compositionally biased region" description="Basic residues" evidence="1">
    <location>
        <begin position="80"/>
        <end position="95"/>
    </location>
</feature>
<dbReference type="PANTHER" id="PTHR38846">
    <property type="entry name" value="C3H1-TYPE DOMAIN-CONTAINING PROTEIN"/>
    <property type="match status" value="1"/>
</dbReference>
<keyword evidence="3" id="KW-1185">Reference proteome</keyword>
<reference evidence="2 3" key="1">
    <citation type="submission" date="2024-01" db="EMBL/GenBank/DDBJ databases">
        <title>Complete genome of Cladobotryum mycophilum ATHUM6906.</title>
        <authorList>
            <person name="Christinaki A.C."/>
            <person name="Myridakis A.I."/>
            <person name="Kouvelis V.N."/>
        </authorList>
    </citation>
    <scope>NUCLEOTIDE SEQUENCE [LARGE SCALE GENOMIC DNA]</scope>
    <source>
        <strain evidence="2 3">ATHUM6906</strain>
    </source>
</reference>
<feature type="compositionally biased region" description="Basic and acidic residues" evidence="1">
    <location>
        <begin position="61"/>
        <end position="79"/>
    </location>
</feature>
<proteinExistence type="predicted"/>
<evidence type="ECO:0000313" key="3">
    <source>
        <dbReference type="Proteomes" id="UP001338125"/>
    </source>
</evidence>
<comment type="caution">
    <text evidence="2">The sequence shown here is derived from an EMBL/GenBank/DDBJ whole genome shotgun (WGS) entry which is preliminary data.</text>
</comment>
<name>A0ABR0SVC4_9HYPO</name>